<dbReference type="EMBL" id="JAIGNO010000015">
    <property type="protein sequence ID" value="MBX7483921.1"/>
    <property type="molecule type" value="Genomic_DNA"/>
</dbReference>
<keyword evidence="2" id="KW-1185">Reference proteome</keyword>
<name>A0ABS7J9I2_9SPHN</name>
<proteinExistence type="predicted"/>
<organism evidence="1 2">
    <name type="scientific">Qipengyuania qiaonensis</name>
    <dbReference type="NCBI Taxonomy" id="2867240"/>
    <lineage>
        <taxon>Bacteria</taxon>
        <taxon>Pseudomonadati</taxon>
        <taxon>Pseudomonadota</taxon>
        <taxon>Alphaproteobacteria</taxon>
        <taxon>Sphingomonadales</taxon>
        <taxon>Erythrobacteraceae</taxon>
        <taxon>Qipengyuania</taxon>
    </lineage>
</organism>
<reference evidence="1 2" key="1">
    <citation type="submission" date="2021-08" db="EMBL/GenBank/DDBJ databases">
        <title>Comparative Genomics Analysis of the Genus Qipengyuania Reveals Extensive Genetic Diversity and Metabolic Versatility, Including the Description of Fifteen Novel Species.</title>
        <authorList>
            <person name="Liu Y."/>
        </authorList>
    </citation>
    <scope>NUCLEOTIDE SEQUENCE [LARGE SCALE GENOMIC DNA]</scope>
    <source>
        <strain evidence="1 2">6D47A</strain>
    </source>
</reference>
<evidence type="ECO:0000313" key="1">
    <source>
        <dbReference type="EMBL" id="MBX7483921.1"/>
    </source>
</evidence>
<accession>A0ABS7J9I2</accession>
<comment type="caution">
    <text evidence="1">The sequence shown here is derived from an EMBL/GenBank/DDBJ whole genome shotgun (WGS) entry which is preliminary data.</text>
</comment>
<evidence type="ECO:0000313" key="2">
    <source>
        <dbReference type="Proteomes" id="UP000755104"/>
    </source>
</evidence>
<dbReference type="RefSeq" id="WP_221560327.1">
    <property type="nucleotide sequence ID" value="NZ_JAIGNO010000015.1"/>
</dbReference>
<gene>
    <name evidence="1" type="ORF">K3174_15430</name>
</gene>
<protein>
    <submittedName>
        <fullName evidence="1">Uncharacterized protein</fullName>
    </submittedName>
</protein>
<sequence>MNRKSKRRSWVAQADALEIESLAKRRLADEYDAAQERGEVRSANERTASNAEAVGVAELGISHKEIHEARQLRDAEAADPGVVRRMLE</sequence>
<dbReference type="Proteomes" id="UP000755104">
    <property type="component" value="Unassembled WGS sequence"/>
</dbReference>